<comment type="caution">
    <text evidence="1">The sequence shown here is derived from an EMBL/GenBank/DDBJ whole genome shotgun (WGS) entry which is preliminary data.</text>
</comment>
<evidence type="ECO:0000313" key="1">
    <source>
        <dbReference type="EMBL" id="KAH7924709.1"/>
    </source>
</evidence>
<protein>
    <submittedName>
        <fullName evidence="1">Uncharacterized protein</fullName>
    </submittedName>
</protein>
<keyword evidence="2" id="KW-1185">Reference proteome</keyword>
<gene>
    <name evidence="1" type="ORF">BV22DRAFT_492255</name>
</gene>
<proteinExistence type="predicted"/>
<name>A0ACB8BHE1_9AGAM</name>
<dbReference type="EMBL" id="MU266418">
    <property type="protein sequence ID" value="KAH7924709.1"/>
    <property type="molecule type" value="Genomic_DNA"/>
</dbReference>
<sequence>MFHQGANPYWSSYPLQPDLYRASAGLSSSSIQPELSGSSEVATGHSARIHVRRSSKEEQPESLVPAKARSDSLQGSQTVEPKKPRRTMVFGSIGDSDTRSPSPPEAKPSCGANDAESSDARANDHPIELFPAFSIGVSAGETGPSWSGSRNHLLKFTQRPDGSTADLTNRATLEAPGVGEEQSSDRADSDAPSPKAEISEPRTQATKWEFGTTRHYDITDELHSLPGQQEPEETTLLLDESSREQQQVDALAAPTHRSGSTTKPRVAANGYQVRTTSPLSPSQAGPSLAGCEEESTTSDVWEVKDYGYGFGDVSGSEHAMEIIRQEMLARERQRILDGQKELAKVEQERERERAREMLERERERKEREWEKEPEWERMREQERVTGRPRRGSFTGSYNSYDRGNFRGRRGRGFGGRPFGNRHLGRGGYQHQKLASMPHITPPPFQVNPAASLANHISAYSQPSLLTGYISPTLDPYLPVSATIHPQTGLPVTMAHSMSPFSDTTRTYLLTQLEYYLSPQNMAQDFFLRQRMDDSGWIPISLLASFNRVRNLTTDVALVAEVLRQSNMAEVEGDWVRMSGRQWEQSPNSQLQRTKRGKRKSTNPVRFRNTKPKWRMSMAMLTTRTKKMSSSSSARRQKVHGCQNDGSHDQP</sequence>
<accession>A0ACB8BHE1</accession>
<evidence type="ECO:0000313" key="2">
    <source>
        <dbReference type="Proteomes" id="UP000790709"/>
    </source>
</evidence>
<dbReference type="Proteomes" id="UP000790709">
    <property type="component" value="Unassembled WGS sequence"/>
</dbReference>
<reference evidence="1" key="1">
    <citation type="journal article" date="2021" name="New Phytol.">
        <title>Evolutionary innovations through gain and loss of genes in the ectomycorrhizal Boletales.</title>
        <authorList>
            <person name="Wu G."/>
            <person name="Miyauchi S."/>
            <person name="Morin E."/>
            <person name="Kuo A."/>
            <person name="Drula E."/>
            <person name="Varga T."/>
            <person name="Kohler A."/>
            <person name="Feng B."/>
            <person name="Cao Y."/>
            <person name="Lipzen A."/>
            <person name="Daum C."/>
            <person name="Hundley H."/>
            <person name="Pangilinan J."/>
            <person name="Johnson J."/>
            <person name="Barry K."/>
            <person name="LaButti K."/>
            <person name="Ng V."/>
            <person name="Ahrendt S."/>
            <person name="Min B."/>
            <person name="Choi I.G."/>
            <person name="Park H."/>
            <person name="Plett J.M."/>
            <person name="Magnuson J."/>
            <person name="Spatafora J.W."/>
            <person name="Nagy L.G."/>
            <person name="Henrissat B."/>
            <person name="Grigoriev I.V."/>
            <person name="Yang Z.L."/>
            <person name="Xu J."/>
            <person name="Martin F.M."/>
        </authorList>
    </citation>
    <scope>NUCLEOTIDE SEQUENCE</scope>
    <source>
        <strain evidence="1">KUC20120723A-06</strain>
    </source>
</reference>
<organism evidence="1 2">
    <name type="scientific">Leucogyrophana mollusca</name>
    <dbReference type="NCBI Taxonomy" id="85980"/>
    <lineage>
        <taxon>Eukaryota</taxon>
        <taxon>Fungi</taxon>
        <taxon>Dikarya</taxon>
        <taxon>Basidiomycota</taxon>
        <taxon>Agaricomycotina</taxon>
        <taxon>Agaricomycetes</taxon>
        <taxon>Agaricomycetidae</taxon>
        <taxon>Boletales</taxon>
        <taxon>Boletales incertae sedis</taxon>
        <taxon>Leucogyrophana</taxon>
    </lineage>
</organism>